<organism evidence="7 11">
    <name type="scientific">Lactiplantibacillus plantarum</name>
    <name type="common">Lactobacillus plantarum</name>
    <dbReference type="NCBI Taxonomy" id="1590"/>
    <lineage>
        <taxon>Bacteria</taxon>
        <taxon>Bacillati</taxon>
        <taxon>Bacillota</taxon>
        <taxon>Bacilli</taxon>
        <taxon>Lactobacillales</taxon>
        <taxon>Lactobacillaceae</taxon>
        <taxon>Lactiplantibacillus</taxon>
    </lineage>
</organism>
<dbReference type="Proteomes" id="UP000076872">
    <property type="component" value="Unassembled WGS sequence"/>
</dbReference>
<dbReference type="EMBL" id="LUXM01000026">
    <property type="protein sequence ID" value="KZU95607.1"/>
    <property type="molecule type" value="Genomic_DNA"/>
</dbReference>
<dbReference type="Proteomes" id="UP000094892">
    <property type="component" value="Unassembled WGS sequence"/>
</dbReference>
<evidence type="ECO:0000313" key="9">
    <source>
        <dbReference type="Proteomes" id="UP000076872"/>
    </source>
</evidence>
<dbReference type="Pfam" id="PF00005">
    <property type="entry name" value="ABC_tran"/>
    <property type="match status" value="1"/>
</dbReference>
<evidence type="ECO:0000259" key="3">
    <source>
        <dbReference type="PROSITE" id="PS50893"/>
    </source>
</evidence>
<evidence type="ECO:0000313" key="10">
    <source>
        <dbReference type="Proteomes" id="UP000076989"/>
    </source>
</evidence>
<evidence type="ECO:0000313" key="7">
    <source>
        <dbReference type="EMBL" id="ODO62475.1"/>
    </source>
</evidence>
<dbReference type="EMBL" id="LUWI01000030">
    <property type="protein sequence ID" value="KZU02205.1"/>
    <property type="molecule type" value="Genomic_DNA"/>
</dbReference>
<proteinExistence type="predicted"/>
<evidence type="ECO:0000256" key="1">
    <source>
        <dbReference type="ARBA" id="ARBA00022741"/>
    </source>
</evidence>
<dbReference type="InterPro" id="IPR003593">
    <property type="entry name" value="AAA+_ATPase"/>
</dbReference>
<evidence type="ECO:0000313" key="4">
    <source>
        <dbReference type="EMBL" id="KZU02205.1"/>
    </source>
</evidence>
<reference evidence="9 10" key="1">
    <citation type="submission" date="2016-03" db="EMBL/GenBank/DDBJ databases">
        <title>Comparative genomics of 54 Lactobacillus plantarum strains reveals genomic uncoupling from niche constraints.</title>
        <authorList>
            <person name="Martino M.E."/>
        </authorList>
    </citation>
    <scope>NUCLEOTIDE SEQUENCE [LARGE SCALE GENOMIC DNA]</scope>
    <source>
        <strain evidence="5">19.1</strain>
        <strain evidence="6 9">NAB2</strain>
        <strain evidence="4 10">Nizo2260</strain>
    </source>
</reference>
<evidence type="ECO:0000313" key="12">
    <source>
        <dbReference type="Proteomes" id="UP000595466"/>
    </source>
</evidence>
<keyword evidence="7" id="KW-0378">Hydrolase</keyword>
<reference evidence="7 11" key="2">
    <citation type="submission" date="2016-08" db="EMBL/GenBank/DDBJ databases">
        <title>Genome sequencing of Lactobacillus plantarum JSA22, isolated from fermented soybean paste.</title>
        <authorList>
            <person name="Choi H.S."/>
        </authorList>
    </citation>
    <scope>NUCLEOTIDE SEQUENCE [LARGE SCALE GENOMIC DNA]</scope>
    <source>
        <strain evidence="7 11">JSA22</strain>
    </source>
</reference>
<feature type="domain" description="ABC transporter" evidence="3">
    <location>
        <begin position="3"/>
        <end position="228"/>
    </location>
</feature>
<dbReference type="Proteomes" id="UP000595466">
    <property type="component" value="Chromosome"/>
</dbReference>
<dbReference type="PANTHER" id="PTHR43158">
    <property type="entry name" value="SKFA PEPTIDE EXPORT ATP-BINDING PROTEIN SKFE"/>
    <property type="match status" value="1"/>
</dbReference>
<dbReference type="InterPro" id="IPR027417">
    <property type="entry name" value="P-loop_NTPase"/>
</dbReference>
<dbReference type="GeneID" id="77215961"/>
<dbReference type="Proteomes" id="UP000076882">
    <property type="component" value="Unassembled WGS sequence"/>
</dbReference>
<gene>
    <name evidence="8" type="ORF">JH395_03840</name>
    <name evidence="5" type="ORF">Lp19_1561</name>
    <name evidence="7" type="ORF">LPJSA22_02489</name>
    <name evidence="6" type="ORF">NAB2_3538</name>
    <name evidence="4" type="ORF">Nizo2260_2522</name>
</gene>
<dbReference type="GO" id="GO:0016887">
    <property type="term" value="F:ATP hydrolysis activity"/>
    <property type="evidence" value="ECO:0007669"/>
    <property type="project" value="InterPro"/>
</dbReference>
<dbReference type="Proteomes" id="UP000076989">
    <property type="component" value="Unassembled WGS sequence"/>
</dbReference>
<dbReference type="RefSeq" id="WP_003642573.1">
    <property type="nucleotide sequence ID" value="NZ_AP018405.1"/>
</dbReference>
<dbReference type="EMBL" id="CP066817">
    <property type="protein sequence ID" value="QQM61699.1"/>
    <property type="molecule type" value="Genomic_DNA"/>
</dbReference>
<accession>A0A0G9FBG8</accession>
<evidence type="ECO:0000256" key="2">
    <source>
        <dbReference type="ARBA" id="ARBA00022840"/>
    </source>
</evidence>
<dbReference type="EC" id="3.6.3.17" evidence="7"/>
<protein>
    <submittedName>
        <fullName evidence="4">ABC transporter ATP-binding protein</fullName>
    </submittedName>
    <submittedName>
        <fullName evidence="7">Monosaccharide-transporting ATPase</fullName>
        <ecNumber evidence="7">3.6.3.17</ecNumber>
    </submittedName>
</protein>
<dbReference type="PROSITE" id="PS50893">
    <property type="entry name" value="ABC_TRANSPORTER_2"/>
    <property type="match status" value="1"/>
</dbReference>
<dbReference type="InterPro" id="IPR003439">
    <property type="entry name" value="ABC_transporter-like_ATP-bd"/>
</dbReference>
<evidence type="ECO:0000313" key="11">
    <source>
        <dbReference type="Proteomes" id="UP000094892"/>
    </source>
</evidence>
<dbReference type="OMA" id="YAEHPRT"/>
<dbReference type="Gene3D" id="3.40.50.300">
    <property type="entry name" value="P-loop containing nucleotide triphosphate hydrolases"/>
    <property type="match status" value="1"/>
</dbReference>
<sequence length="292" mass="32653">MSIQVQAVQQAFRGQTVLDNLNLTIKPNTIYGLLGRNGAGKSTLLNIISNRIFADSGTVTMDNESMCDNDRTLGKVYLMSEVNLYSERSRVKQLFKTTALLYGDFNDTYAKKLAQTFGLDLNARFGKLSTGYRTIFKLIIALCVPAEYIFLDEPVLGLDANHREIFYQELIETYSDHPRTFVISTHLIEEITNLIEHVFVLDHHHIIVDGDVTDILGQSYAVTGPQTDVSTYTDGLNIIGKDHLGGITAHYVYGPLDNDRPIPDTVTVEHLDLQKLFVNLTNTKEEAAAHVN</sequence>
<reference evidence="8 12" key="3">
    <citation type="submission" date="2020-12" db="EMBL/GenBank/DDBJ databases">
        <title>Whole genome sequencing of Lactobacillus plantarum PC518.</title>
        <authorList>
            <person name="Guo Q."/>
        </authorList>
    </citation>
    <scope>NUCLEOTIDE SEQUENCE [LARGE SCALE GENOMIC DNA]</scope>
    <source>
        <strain evidence="8 12">PC518</strain>
    </source>
</reference>
<dbReference type="PANTHER" id="PTHR43158:SF5">
    <property type="entry name" value="ABC TRANSPORTER, ATP-BINDING PROTEIN"/>
    <property type="match status" value="1"/>
</dbReference>
<dbReference type="SUPFAM" id="SSF52540">
    <property type="entry name" value="P-loop containing nucleoside triphosphate hydrolases"/>
    <property type="match status" value="1"/>
</dbReference>
<name>A0A0G9FBG8_LACPN</name>
<dbReference type="KEGG" id="lpb:SH83_11545"/>
<dbReference type="EMBL" id="MCOL01000001">
    <property type="protein sequence ID" value="ODO62475.1"/>
    <property type="molecule type" value="Genomic_DNA"/>
</dbReference>
<dbReference type="AlphaFoldDB" id="A0A0G9FBG8"/>
<keyword evidence="2 4" id="KW-0067">ATP-binding</keyword>
<evidence type="ECO:0000313" key="6">
    <source>
        <dbReference type="EMBL" id="KZU99528.1"/>
    </source>
</evidence>
<evidence type="ECO:0000313" key="5">
    <source>
        <dbReference type="EMBL" id="KZU95607.1"/>
    </source>
</evidence>
<dbReference type="EMBL" id="LUXO01000044">
    <property type="protein sequence ID" value="KZU99528.1"/>
    <property type="molecule type" value="Genomic_DNA"/>
</dbReference>
<dbReference type="SMART" id="SM00382">
    <property type="entry name" value="AAA"/>
    <property type="match status" value="1"/>
</dbReference>
<keyword evidence="1" id="KW-0547">Nucleotide-binding</keyword>
<dbReference type="PATRIC" id="fig|1590.142.peg.2479"/>
<evidence type="ECO:0000313" key="8">
    <source>
        <dbReference type="EMBL" id="QQM61699.1"/>
    </source>
</evidence>
<dbReference type="GO" id="GO:0005524">
    <property type="term" value="F:ATP binding"/>
    <property type="evidence" value="ECO:0007669"/>
    <property type="project" value="UniProtKB-KW"/>
</dbReference>